<evidence type="ECO:0000256" key="2">
    <source>
        <dbReference type="SAM" id="SignalP"/>
    </source>
</evidence>
<accession>A0A090R313</accession>
<sequence>MLRVTLLFMALLALPLKAATMTNLYQAQVVLPDTDRQSEQVARQQALEQVLIRVSGQSAIGKNEVVAKALTQSGQYVSQFGYGNQDGQRTLALTFDARQIRTLLAQAKASFWTEQRPTTLVWMVEDDGRDRNILWDQSGSALVADMKQAAERRGVPVSVPIGDFQDVTAISSPDLWGGFVQPLSTASVRYQPEAILLARVRKQGTDEISINWQLFKNRAEALVASQQAPSEGRLSGATVATINQMMDAVADQLAAKYAVPLGAEASNQMSVVVGNITSSRDFFTLERMVTNLTSVAAVNAYRIQGDKVEFNVQLLSSEEAFKQELSQDSRLSAVAAPAPMPEWQSSEAPVADPNAIAAPQAVTPVVEPQTAVPAASNVAGGEISDMTVPQGKNGATSAEGLVNAIPATQVDVSATQGLAVPPVATQPVKHTAVFEWNPPAVPAPARAVTPNTSASEVVVPSTSTSTTAQDSAAAL</sequence>
<feature type="region of interest" description="Disordered" evidence="1">
    <location>
        <begin position="441"/>
        <end position="475"/>
    </location>
</feature>
<organism evidence="3 4">
    <name type="scientific">Photobacterium aphoticum</name>
    <dbReference type="NCBI Taxonomy" id="754436"/>
    <lineage>
        <taxon>Bacteria</taxon>
        <taxon>Pseudomonadati</taxon>
        <taxon>Pseudomonadota</taxon>
        <taxon>Gammaproteobacteria</taxon>
        <taxon>Vibrionales</taxon>
        <taxon>Vibrionaceae</taxon>
        <taxon>Photobacterium</taxon>
    </lineage>
</organism>
<dbReference type="AlphaFoldDB" id="A0A090R313"/>
<gene>
    <name evidence="3" type="ORF">JCM19237_75</name>
</gene>
<dbReference type="Proteomes" id="UP000029227">
    <property type="component" value="Unassembled WGS sequence"/>
</dbReference>
<protein>
    <recommendedName>
        <fullName evidence="5">DUF2066 domain-containing protein</fullName>
    </recommendedName>
</protein>
<dbReference type="eggNOG" id="COG3249">
    <property type="taxonomic scope" value="Bacteria"/>
</dbReference>
<evidence type="ECO:0000313" key="3">
    <source>
        <dbReference type="EMBL" id="GAL08479.1"/>
    </source>
</evidence>
<name>A0A090R313_9GAMM</name>
<comment type="caution">
    <text evidence="3">The sequence shown here is derived from an EMBL/GenBank/DDBJ whole genome shotgun (WGS) entry which is preliminary data.</text>
</comment>
<dbReference type="InterPro" id="IPR018642">
    <property type="entry name" value="DUF2066"/>
</dbReference>
<reference evidence="3 4" key="1">
    <citation type="journal article" date="2014" name="Genome Announc.">
        <title>Draft Genome Sequences of Two Vibrionaceae Species, Vibrio ponticus C121 and Photobacterium aphoticum C119, Isolated as Coral Reef Microbiota.</title>
        <authorList>
            <person name="Al-saari N."/>
            <person name="Meirelles P.M."/>
            <person name="Mino S."/>
            <person name="Suda W."/>
            <person name="Oshima K."/>
            <person name="Hattori M."/>
            <person name="Ohkuma M."/>
            <person name="Thompson F.L."/>
            <person name="Gomez-Gil B."/>
            <person name="Sawabe T."/>
            <person name="Sawabe T."/>
        </authorList>
    </citation>
    <scope>NUCLEOTIDE SEQUENCE [LARGE SCALE GENOMIC DNA]</scope>
    <source>
        <strain evidence="3 4">JCM 19237</strain>
    </source>
</reference>
<evidence type="ECO:0000313" key="4">
    <source>
        <dbReference type="Proteomes" id="UP000029227"/>
    </source>
</evidence>
<proteinExistence type="predicted"/>
<dbReference type="Pfam" id="PF09839">
    <property type="entry name" value="DUF2066"/>
    <property type="match status" value="1"/>
</dbReference>
<feature type="chain" id="PRO_5001862203" description="DUF2066 domain-containing protein" evidence="2">
    <location>
        <begin position="19"/>
        <end position="475"/>
    </location>
</feature>
<dbReference type="EMBL" id="BBMN01000026">
    <property type="protein sequence ID" value="GAL08479.1"/>
    <property type="molecule type" value="Genomic_DNA"/>
</dbReference>
<keyword evidence="2" id="KW-0732">Signal</keyword>
<dbReference type="STRING" id="754436.JCM19237_75"/>
<feature type="compositionally biased region" description="Low complexity" evidence="1">
    <location>
        <begin position="443"/>
        <end position="475"/>
    </location>
</feature>
<evidence type="ECO:0000256" key="1">
    <source>
        <dbReference type="SAM" id="MobiDB-lite"/>
    </source>
</evidence>
<feature type="signal peptide" evidence="2">
    <location>
        <begin position="1"/>
        <end position="18"/>
    </location>
</feature>
<evidence type="ECO:0008006" key="5">
    <source>
        <dbReference type="Google" id="ProtNLM"/>
    </source>
</evidence>